<evidence type="ECO:0000256" key="2">
    <source>
        <dbReference type="ARBA" id="ARBA00022475"/>
    </source>
</evidence>
<dbReference type="InParanoid" id="C7RCS4"/>
<protein>
    <recommendedName>
        <fullName evidence="9">General secretion pathway GspH domain-containing protein</fullName>
    </recommendedName>
</protein>
<dbReference type="Pfam" id="PF12019">
    <property type="entry name" value="GspH"/>
    <property type="match status" value="1"/>
</dbReference>
<gene>
    <name evidence="10" type="ordered locus">Kkor_1654</name>
</gene>
<organism evidence="10 11">
    <name type="scientific">Kangiella koreensis (strain DSM 16069 / JCM 12317 / KCTC 12182 / SW-125)</name>
    <dbReference type="NCBI Taxonomy" id="523791"/>
    <lineage>
        <taxon>Bacteria</taxon>
        <taxon>Pseudomonadati</taxon>
        <taxon>Pseudomonadota</taxon>
        <taxon>Gammaproteobacteria</taxon>
        <taxon>Kangiellales</taxon>
        <taxon>Kangiellaceae</taxon>
        <taxon>Kangiella</taxon>
    </lineage>
</organism>
<keyword evidence="5 8" id="KW-0812">Transmembrane</keyword>
<dbReference type="Gene3D" id="3.55.40.10">
    <property type="entry name" value="minor pseudopilin epsh domain"/>
    <property type="match status" value="1"/>
</dbReference>
<feature type="transmembrane region" description="Helical" evidence="8">
    <location>
        <begin position="33"/>
        <end position="54"/>
    </location>
</feature>
<keyword evidence="3" id="KW-0488">Methylation</keyword>
<evidence type="ECO:0000256" key="1">
    <source>
        <dbReference type="ARBA" id="ARBA00004377"/>
    </source>
</evidence>
<dbReference type="eggNOG" id="COG4970">
    <property type="taxonomic scope" value="Bacteria"/>
</dbReference>
<dbReference type="Proteomes" id="UP000001231">
    <property type="component" value="Chromosome"/>
</dbReference>
<dbReference type="AlphaFoldDB" id="C7RCS4"/>
<dbReference type="HOGENOM" id="CLU_084761_1_3_6"/>
<evidence type="ECO:0000259" key="9">
    <source>
        <dbReference type="Pfam" id="PF12019"/>
    </source>
</evidence>
<keyword evidence="4" id="KW-0997">Cell inner membrane</keyword>
<dbReference type="GO" id="GO:0005886">
    <property type="term" value="C:plasma membrane"/>
    <property type="evidence" value="ECO:0007669"/>
    <property type="project" value="UniProtKB-SubCell"/>
</dbReference>
<dbReference type="KEGG" id="kko:Kkor_1654"/>
<evidence type="ECO:0000256" key="8">
    <source>
        <dbReference type="SAM" id="Phobius"/>
    </source>
</evidence>
<name>C7RCS4_KANKD</name>
<evidence type="ECO:0000256" key="3">
    <source>
        <dbReference type="ARBA" id="ARBA00022481"/>
    </source>
</evidence>
<sequence length="188" mass="20492">MSWGSGININVPNKATDTFSRGKQSGFGLVETMFSILFLTGFLLSGCHLFFTLFSSKILDQTASQLIDSLQFARQVAIDTNSKVTIKPVNDNWSEGWEVLTVTSRGLDSAESKELIHRHVELKQKLSVTGEENLTITFMPNGMTTNLSPLGKNGMAICNPGGKGRHLTMLASGQVHVTDIKQECGISQ</sequence>
<proteinExistence type="predicted"/>
<keyword evidence="2" id="KW-1003">Cell membrane</keyword>
<evidence type="ECO:0000256" key="6">
    <source>
        <dbReference type="ARBA" id="ARBA00022989"/>
    </source>
</evidence>
<feature type="domain" description="General secretion pathway GspH" evidence="9">
    <location>
        <begin position="63"/>
        <end position="172"/>
    </location>
</feature>
<evidence type="ECO:0000256" key="7">
    <source>
        <dbReference type="ARBA" id="ARBA00023136"/>
    </source>
</evidence>
<dbReference type="OrthoDB" id="5732776at2"/>
<keyword evidence="7 8" id="KW-0472">Membrane</keyword>
<dbReference type="STRING" id="523791.Kkor_1654"/>
<dbReference type="EMBL" id="CP001707">
    <property type="protein sequence ID" value="ACV27066.1"/>
    <property type="molecule type" value="Genomic_DNA"/>
</dbReference>
<comment type="subcellular location">
    <subcellularLocation>
        <location evidence="1">Cell inner membrane</location>
        <topology evidence="1">Single-pass membrane protein</topology>
    </subcellularLocation>
</comment>
<dbReference type="GO" id="GO:0015628">
    <property type="term" value="P:protein secretion by the type II secretion system"/>
    <property type="evidence" value="ECO:0007669"/>
    <property type="project" value="InterPro"/>
</dbReference>
<evidence type="ECO:0000313" key="11">
    <source>
        <dbReference type="Proteomes" id="UP000001231"/>
    </source>
</evidence>
<keyword evidence="6 8" id="KW-1133">Transmembrane helix</keyword>
<dbReference type="RefSeq" id="WP_015780672.1">
    <property type="nucleotide sequence ID" value="NC_013166.1"/>
</dbReference>
<evidence type="ECO:0000256" key="5">
    <source>
        <dbReference type="ARBA" id="ARBA00022692"/>
    </source>
</evidence>
<accession>C7RCS4</accession>
<evidence type="ECO:0000313" key="10">
    <source>
        <dbReference type="EMBL" id="ACV27066.1"/>
    </source>
</evidence>
<reference evidence="10 11" key="1">
    <citation type="journal article" date="2009" name="Stand. Genomic Sci.">
        <title>Complete genome sequence of Kangiella koreensis type strain (SW-125).</title>
        <authorList>
            <person name="Han C."/>
            <person name="Sikorski J."/>
            <person name="Lapidus A."/>
            <person name="Nolan M."/>
            <person name="Glavina Del Rio T."/>
            <person name="Tice H."/>
            <person name="Cheng J.F."/>
            <person name="Lucas S."/>
            <person name="Chen F."/>
            <person name="Copeland A."/>
            <person name="Ivanova N."/>
            <person name="Mavromatis K."/>
            <person name="Ovchinnikova G."/>
            <person name="Pati A."/>
            <person name="Bruce D."/>
            <person name="Goodwin L."/>
            <person name="Pitluck S."/>
            <person name="Chen A."/>
            <person name="Palaniappan K."/>
            <person name="Land M."/>
            <person name="Hauser L."/>
            <person name="Chang Y.J."/>
            <person name="Jeffries C.D."/>
            <person name="Chain P."/>
            <person name="Saunders E."/>
            <person name="Brettin T."/>
            <person name="Goker M."/>
            <person name="Tindall B.J."/>
            <person name="Bristow J."/>
            <person name="Eisen J.A."/>
            <person name="Markowitz V."/>
            <person name="Hugenholtz P."/>
            <person name="Kyrpides N.C."/>
            <person name="Klenk H.P."/>
            <person name="Detter J.C."/>
        </authorList>
    </citation>
    <scope>NUCLEOTIDE SEQUENCE [LARGE SCALE GENOMIC DNA]</scope>
    <source>
        <strain evidence="11">DSM 16069 / KCTC 12182 / SW-125</strain>
    </source>
</reference>
<dbReference type="GO" id="GO:0015627">
    <property type="term" value="C:type II protein secretion system complex"/>
    <property type="evidence" value="ECO:0007669"/>
    <property type="project" value="InterPro"/>
</dbReference>
<evidence type="ECO:0000256" key="4">
    <source>
        <dbReference type="ARBA" id="ARBA00022519"/>
    </source>
</evidence>
<dbReference type="InterPro" id="IPR022346">
    <property type="entry name" value="T2SS_GspH"/>
</dbReference>
<keyword evidence="11" id="KW-1185">Reference proteome</keyword>